<dbReference type="OrthoDB" id="3236755at2759"/>
<keyword evidence="3" id="KW-1185">Reference proteome</keyword>
<sequence length="507" mass="56999">MGTMIKILKAILAYFGSSTYAKAHLRMQFKGGDGKHSGAHSLEISLPQVRQLVQSGIIKLKHKEVQNLFAHQVSEDYHRLKLGLLQYIGIIQPLIWSLWALESTQANTSDVYVFHLAMGAALRKLFDLRQQKTGITMELAEEVIVMITFCWALTAVYTDTIITNIERPHKSRPPFHTSSSSDLGKNLLLLGLPNEQFVTVMGIINECFDAFFEDCKDFHITVFILDPRYPRSDFLINSAAANPVIVIPKRGSDLNIPHPHPFNRMKAFLRDKMLKPMVEHMDTHPEGTHPVLKRLSGTMAVAKFRAKPIQDGDVLGWWQQFTNDPEADILAMLAERVFSILVNSMPDEWTGSRFTWFNSALRGRQHAQLPMDMTVIGQWYGTHATKDKVPEKCPTVKFHDLEDDLKAAISRSSPEGIADMADTATFTLDGSDSDDDSDDLDHDMDGRQRGPPCRASALNIVQEFAIREEAFADLLSDTPRYTATSPPPHPPLKPPPSIPSSDIDWSW</sequence>
<dbReference type="AlphaFoldDB" id="W4JRI9"/>
<dbReference type="HOGENOM" id="CLU_573712_0_0_1"/>
<dbReference type="EMBL" id="KI925466">
    <property type="protein sequence ID" value="ETW75486.1"/>
    <property type="molecule type" value="Genomic_DNA"/>
</dbReference>
<feature type="region of interest" description="Disordered" evidence="1">
    <location>
        <begin position="426"/>
        <end position="453"/>
    </location>
</feature>
<proteinExistence type="predicted"/>
<accession>W4JRI9</accession>
<dbReference type="eggNOG" id="ENOG502R17T">
    <property type="taxonomic scope" value="Eukaryota"/>
</dbReference>
<dbReference type="GeneID" id="20674481"/>
<organism evidence="2 3">
    <name type="scientific">Heterobasidion irregulare (strain TC 32-1)</name>
    <dbReference type="NCBI Taxonomy" id="747525"/>
    <lineage>
        <taxon>Eukaryota</taxon>
        <taxon>Fungi</taxon>
        <taxon>Dikarya</taxon>
        <taxon>Basidiomycota</taxon>
        <taxon>Agaricomycotina</taxon>
        <taxon>Agaricomycetes</taxon>
        <taxon>Russulales</taxon>
        <taxon>Bondarzewiaceae</taxon>
        <taxon>Heterobasidion</taxon>
        <taxon>Heterobasidion annosum species complex</taxon>
    </lineage>
</organism>
<feature type="region of interest" description="Disordered" evidence="1">
    <location>
        <begin position="477"/>
        <end position="507"/>
    </location>
</feature>
<reference evidence="2 3" key="1">
    <citation type="journal article" date="2012" name="New Phytol.">
        <title>Insight into trade-off between wood decay and parasitism from the genome of a fungal forest pathogen.</title>
        <authorList>
            <person name="Olson A."/>
            <person name="Aerts A."/>
            <person name="Asiegbu F."/>
            <person name="Belbahri L."/>
            <person name="Bouzid O."/>
            <person name="Broberg A."/>
            <person name="Canback B."/>
            <person name="Coutinho P.M."/>
            <person name="Cullen D."/>
            <person name="Dalman K."/>
            <person name="Deflorio G."/>
            <person name="van Diepen L.T."/>
            <person name="Dunand C."/>
            <person name="Duplessis S."/>
            <person name="Durling M."/>
            <person name="Gonthier P."/>
            <person name="Grimwood J."/>
            <person name="Fossdal C.G."/>
            <person name="Hansson D."/>
            <person name="Henrissat B."/>
            <person name="Hietala A."/>
            <person name="Himmelstrand K."/>
            <person name="Hoffmeister D."/>
            <person name="Hogberg N."/>
            <person name="James T.Y."/>
            <person name="Karlsson M."/>
            <person name="Kohler A."/>
            <person name="Kues U."/>
            <person name="Lee Y.H."/>
            <person name="Lin Y.C."/>
            <person name="Lind M."/>
            <person name="Lindquist E."/>
            <person name="Lombard V."/>
            <person name="Lucas S."/>
            <person name="Lunden K."/>
            <person name="Morin E."/>
            <person name="Murat C."/>
            <person name="Park J."/>
            <person name="Raffaello T."/>
            <person name="Rouze P."/>
            <person name="Salamov A."/>
            <person name="Schmutz J."/>
            <person name="Solheim H."/>
            <person name="Stahlberg J."/>
            <person name="Velez H."/>
            <person name="de Vries R.P."/>
            <person name="Wiebenga A."/>
            <person name="Woodward S."/>
            <person name="Yakovlev I."/>
            <person name="Garbelotto M."/>
            <person name="Martin F."/>
            <person name="Grigoriev I.V."/>
            <person name="Stenlid J."/>
        </authorList>
    </citation>
    <scope>NUCLEOTIDE SEQUENCE [LARGE SCALE GENOMIC DNA]</scope>
    <source>
        <strain evidence="2 3">TC 32-1</strain>
    </source>
</reference>
<evidence type="ECO:0000313" key="2">
    <source>
        <dbReference type="EMBL" id="ETW75486.1"/>
    </source>
</evidence>
<name>W4JRI9_HETIT</name>
<evidence type="ECO:0000313" key="3">
    <source>
        <dbReference type="Proteomes" id="UP000030671"/>
    </source>
</evidence>
<evidence type="ECO:0000256" key="1">
    <source>
        <dbReference type="SAM" id="MobiDB-lite"/>
    </source>
</evidence>
<dbReference type="SUPFAM" id="SSF53098">
    <property type="entry name" value="Ribonuclease H-like"/>
    <property type="match status" value="1"/>
</dbReference>
<dbReference type="Proteomes" id="UP000030671">
    <property type="component" value="Unassembled WGS sequence"/>
</dbReference>
<protein>
    <submittedName>
        <fullName evidence="2">Uncharacterized protein</fullName>
    </submittedName>
</protein>
<dbReference type="RefSeq" id="XP_009552898.1">
    <property type="nucleotide sequence ID" value="XM_009554603.1"/>
</dbReference>
<feature type="compositionally biased region" description="Pro residues" evidence="1">
    <location>
        <begin position="485"/>
        <end position="498"/>
    </location>
</feature>
<dbReference type="InterPro" id="IPR012337">
    <property type="entry name" value="RNaseH-like_sf"/>
</dbReference>
<feature type="compositionally biased region" description="Acidic residues" evidence="1">
    <location>
        <begin position="431"/>
        <end position="442"/>
    </location>
</feature>
<dbReference type="InParanoid" id="W4JRI9"/>
<dbReference type="KEGG" id="hir:HETIRDRAFT_430831"/>
<gene>
    <name evidence="2" type="ORF">HETIRDRAFT_430831</name>
</gene>